<dbReference type="SMART" id="SM00270">
    <property type="entry name" value="ChtBD1"/>
    <property type="match status" value="2"/>
</dbReference>
<evidence type="ECO:0000259" key="8">
    <source>
        <dbReference type="PROSITE" id="PS51782"/>
    </source>
</evidence>
<comment type="caution">
    <text evidence="4">Lacks conserved residue(s) required for the propagation of feature annotation.</text>
</comment>
<feature type="disulfide bond" evidence="4">
    <location>
        <begin position="522"/>
        <end position="536"/>
    </location>
</feature>
<feature type="signal peptide" evidence="6">
    <location>
        <begin position="1"/>
        <end position="21"/>
    </location>
</feature>
<evidence type="ECO:0000256" key="4">
    <source>
        <dbReference type="PROSITE-ProRule" id="PRU00261"/>
    </source>
</evidence>
<feature type="chain" id="PRO_5035470814" description="Carbohydrate-binding module family 18 protein" evidence="6">
    <location>
        <begin position="22"/>
        <end position="548"/>
    </location>
</feature>
<dbReference type="PANTHER" id="PTHR34997">
    <property type="entry name" value="AM15"/>
    <property type="match status" value="1"/>
</dbReference>
<evidence type="ECO:0000313" key="9">
    <source>
        <dbReference type="EMBL" id="KAG8631988.1"/>
    </source>
</evidence>
<dbReference type="InterPro" id="IPR001002">
    <property type="entry name" value="Chitin-bd_1"/>
</dbReference>
<dbReference type="SUPFAM" id="SSF57016">
    <property type="entry name" value="Plant lectins/antimicrobial peptides"/>
    <property type="match status" value="2"/>
</dbReference>
<keyword evidence="10" id="KW-1185">Reference proteome</keyword>
<feature type="domain" description="Chitin-binding type-1" evidence="7">
    <location>
        <begin position="503"/>
        <end position="548"/>
    </location>
</feature>
<evidence type="ECO:0000313" key="10">
    <source>
        <dbReference type="Proteomes" id="UP000809789"/>
    </source>
</evidence>
<dbReference type="OrthoDB" id="5985073at2759"/>
<dbReference type="PROSITE" id="PS50941">
    <property type="entry name" value="CHIT_BIND_I_2"/>
    <property type="match status" value="2"/>
</dbReference>
<accession>A0A8K0LH10</accession>
<feature type="region of interest" description="Disordered" evidence="5">
    <location>
        <begin position="325"/>
        <end position="362"/>
    </location>
</feature>
<keyword evidence="1 4" id="KW-0147">Chitin-binding</keyword>
<dbReference type="InterPro" id="IPR052210">
    <property type="entry name" value="LysM1-like"/>
</dbReference>
<dbReference type="SMART" id="SM00257">
    <property type="entry name" value="LysM"/>
    <property type="match status" value="1"/>
</dbReference>
<dbReference type="PROSITE" id="PS51782">
    <property type="entry name" value="LYSM"/>
    <property type="match status" value="1"/>
</dbReference>
<dbReference type="InterPro" id="IPR036779">
    <property type="entry name" value="LysM_dom_sf"/>
</dbReference>
<feature type="disulfide bond" evidence="4">
    <location>
        <begin position="468"/>
        <end position="482"/>
    </location>
</feature>
<evidence type="ECO:0000256" key="6">
    <source>
        <dbReference type="SAM" id="SignalP"/>
    </source>
</evidence>
<dbReference type="Gene3D" id="3.10.350.10">
    <property type="entry name" value="LysM domain"/>
    <property type="match status" value="1"/>
</dbReference>
<dbReference type="SUPFAM" id="SSF54106">
    <property type="entry name" value="LysM domain"/>
    <property type="match status" value="1"/>
</dbReference>
<evidence type="ECO:0000256" key="1">
    <source>
        <dbReference type="ARBA" id="ARBA00022669"/>
    </source>
</evidence>
<dbReference type="PANTHER" id="PTHR34997:SF2">
    <property type="entry name" value="LYSM DOMAIN-CONTAINING PROTEIN-RELATED"/>
    <property type="match status" value="1"/>
</dbReference>
<organism evidence="9 10">
    <name type="scientific">Elsinoe batatas</name>
    <dbReference type="NCBI Taxonomy" id="2601811"/>
    <lineage>
        <taxon>Eukaryota</taxon>
        <taxon>Fungi</taxon>
        <taxon>Dikarya</taxon>
        <taxon>Ascomycota</taxon>
        <taxon>Pezizomycotina</taxon>
        <taxon>Dothideomycetes</taxon>
        <taxon>Dothideomycetidae</taxon>
        <taxon>Myriangiales</taxon>
        <taxon>Elsinoaceae</taxon>
        <taxon>Elsinoe</taxon>
    </lineage>
</organism>
<dbReference type="Proteomes" id="UP000809789">
    <property type="component" value="Unassembled WGS sequence"/>
</dbReference>
<feature type="domain" description="Chitin-binding type-1" evidence="7">
    <location>
        <begin position="449"/>
        <end position="495"/>
    </location>
</feature>
<feature type="region of interest" description="Disordered" evidence="5">
    <location>
        <begin position="422"/>
        <end position="444"/>
    </location>
</feature>
<name>A0A8K0LH10_9PEZI</name>
<evidence type="ECO:0000256" key="3">
    <source>
        <dbReference type="ARBA" id="ARBA00023026"/>
    </source>
</evidence>
<dbReference type="AlphaFoldDB" id="A0A8K0LH10"/>
<gene>
    <name evidence="9" type="ORF">KVT40_001128</name>
</gene>
<sequence length="548" mass="57152">MYTLLEIYTCLAALVVYHVFAQEQYPLAYGDASILKGASQECITAFNANVSCANAVGLLFGDMTPNLSQSALDFLCDGECLNALNSYRDKIGASCASDVTWEDVADSSTWPTTYLADKAMYALDLNCLRRSDSNEFCNQWFQSAAAQGPQPECDACYLETVRKQAISPFESDPTDLQTLYMSLSANQYLWWNTSLSNPPSCEEAAGFFEISMEQFLTWNPSMALADDNSTTPTAKEACSIAPSSSYCMGIASPTPQATTTAAPPSPRGAGEIDGCQSWFQARLNCESHLALARLTIDTLYKYNPSVGPDCRGFVLGTYYCWSTGNEQDSGSPPSTTGEAPTTTGGSPTTTAPTSGVITPTPTQSGMVSGCTMFHKVVSGDGCWAIANDNQISLDDFYAWNPDVGTDCAALLLDFNVCIGRSSASTASPPSSTRGTTTAAPSSTGNVSPNGLCGGTGSKTCKGSGFGDCCSASGYCGSSSDYCGSGCQRSFGTCDESAKTISPNGLCGGSNGYTCTGSAFGGCCSVSGYCGSTGDYCGNGCQSTLGTCG</sequence>
<evidence type="ECO:0000256" key="2">
    <source>
        <dbReference type="ARBA" id="ARBA00022729"/>
    </source>
</evidence>
<dbReference type="GO" id="GO:0008061">
    <property type="term" value="F:chitin binding"/>
    <property type="evidence" value="ECO:0007669"/>
    <property type="project" value="UniProtKB-UniRule"/>
</dbReference>
<dbReference type="Pfam" id="PF01476">
    <property type="entry name" value="LysM"/>
    <property type="match status" value="1"/>
</dbReference>
<proteinExistence type="predicted"/>
<dbReference type="EMBL" id="JAESVG020000001">
    <property type="protein sequence ID" value="KAG8631988.1"/>
    <property type="molecule type" value="Genomic_DNA"/>
</dbReference>
<keyword evidence="2 6" id="KW-0732">Signal</keyword>
<dbReference type="InterPro" id="IPR018392">
    <property type="entry name" value="LysM"/>
</dbReference>
<keyword evidence="3" id="KW-0843">Virulence</keyword>
<evidence type="ECO:0000259" key="7">
    <source>
        <dbReference type="PROSITE" id="PS50941"/>
    </source>
</evidence>
<feature type="compositionally biased region" description="Low complexity" evidence="5">
    <location>
        <begin position="329"/>
        <end position="355"/>
    </location>
</feature>
<dbReference type="CDD" id="cd00118">
    <property type="entry name" value="LysM"/>
    <property type="match status" value="1"/>
</dbReference>
<comment type="caution">
    <text evidence="9">The sequence shown here is derived from an EMBL/GenBank/DDBJ whole genome shotgun (WGS) entry which is preliminary data.</text>
</comment>
<dbReference type="InterPro" id="IPR036861">
    <property type="entry name" value="Endochitinase-like_sf"/>
</dbReference>
<feature type="domain" description="LysM" evidence="8">
    <location>
        <begin position="372"/>
        <end position="418"/>
    </location>
</feature>
<protein>
    <recommendedName>
        <fullName evidence="11">Carbohydrate-binding module family 18 protein</fullName>
    </recommendedName>
</protein>
<dbReference type="Gene3D" id="3.30.60.10">
    <property type="entry name" value="Endochitinase-like"/>
    <property type="match status" value="2"/>
</dbReference>
<reference evidence="9" key="1">
    <citation type="submission" date="2021-07" db="EMBL/GenBank/DDBJ databases">
        <title>Elsinoe batatas strain:CRI-CJ2 Genome sequencing and assembly.</title>
        <authorList>
            <person name="Huang L."/>
        </authorList>
    </citation>
    <scope>NUCLEOTIDE SEQUENCE</scope>
    <source>
        <strain evidence="9">CRI-CJ2</strain>
    </source>
</reference>
<keyword evidence="4" id="KW-1015">Disulfide bond</keyword>
<dbReference type="CDD" id="cd11618">
    <property type="entry name" value="ChtBD1_1"/>
    <property type="match status" value="2"/>
</dbReference>
<evidence type="ECO:0008006" key="11">
    <source>
        <dbReference type="Google" id="ProtNLM"/>
    </source>
</evidence>
<evidence type="ECO:0000256" key="5">
    <source>
        <dbReference type="SAM" id="MobiDB-lite"/>
    </source>
</evidence>